<dbReference type="PRINTS" id="PR00419">
    <property type="entry name" value="ADXRDTASE"/>
</dbReference>
<dbReference type="InterPro" id="IPR028261">
    <property type="entry name" value="DPD_II"/>
</dbReference>
<dbReference type="PANTHER" id="PTHR43100">
    <property type="entry name" value="GLUTAMATE SYNTHASE [NADPH] SMALL CHAIN"/>
    <property type="match status" value="1"/>
</dbReference>
<dbReference type="PANTHER" id="PTHR43100:SF1">
    <property type="entry name" value="GLUTAMATE SYNTHASE [NADPH] SMALL CHAIN"/>
    <property type="match status" value="1"/>
</dbReference>
<evidence type="ECO:0000256" key="2">
    <source>
        <dbReference type="ARBA" id="ARBA00023002"/>
    </source>
</evidence>
<gene>
    <name evidence="6" type="ORF">GCM10009754_26340</name>
</gene>
<dbReference type="SUPFAM" id="SSF46548">
    <property type="entry name" value="alpha-helical ferredoxin"/>
    <property type="match status" value="1"/>
</dbReference>
<reference evidence="7" key="1">
    <citation type="journal article" date="2019" name="Int. J. Syst. Evol. Microbiol.">
        <title>The Global Catalogue of Microorganisms (GCM) 10K type strain sequencing project: providing services to taxonomists for standard genome sequencing and annotation.</title>
        <authorList>
            <consortium name="The Broad Institute Genomics Platform"/>
            <consortium name="The Broad Institute Genome Sequencing Center for Infectious Disease"/>
            <person name="Wu L."/>
            <person name="Ma J."/>
        </authorList>
    </citation>
    <scope>NUCLEOTIDE SEQUENCE [LARGE SCALE GENOMIC DNA]</scope>
    <source>
        <strain evidence="7">JCM 14545</strain>
    </source>
</reference>
<keyword evidence="3" id="KW-0314">Glutamate biosynthesis</keyword>
<feature type="domain" description="4Fe-4S ferredoxin-type" evidence="5">
    <location>
        <begin position="37"/>
        <end position="68"/>
    </location>
</feature>
<dbReference type="InterPro" id="IPR009051">
    <property type="entry name" value="Helical_ferredxn"/>
</dbReference>
<sequence length="483" mass="52909">MADPKGFLTTERELPTRRPVPLRLMDWREVYEDFATTKLEKQAGRCMDCGIPFCHQGCPLGNLIPEWNTLVWRQDWQDAIERLHATNNFPEFTGTLCPAPCETACVLGINDDPVTIKRVEISIVDRAFEEGWVTPQVPETRTGKKVAVVGSGPSGLAAAQQLTRAGHDVVVFERADKIGGLLRYGIPEFKMEKHRLDRRLDQMRAEGTEFRTSVNVGVDLTVEELTGSYDAVVLAGGATAWRDLPIDGREHEGVYQAMEYLPPANRVACGELETSPISAEGKHVVVIGGGDTGADCVGTAHRQGAKSVTQLEIMPKPPEARPDANPWPTYPMIYRVSSAHEEGGERLYSVNTQEFLADEDGNLRALSLVEVRREDGKFVPVEGTEQELPAQLVLLAMGFLGPQREGLLAELDVELDERGNVRRDANFKTSLDNVFVAGDMGRGQSLIVWAIAEGRSAAAGADAYLTGRDVLPAPIAPTDRPIS</sequence>
<dbReference type="SUPFAM" id="SSF51971">
    <property type="entry name" value="Nucleotide-binding domain"/>
    <property type="match status" value="1"/>
</dbReference>
<evidence type="ECO:0000313" key="6">
    <source>
        <dbReference type="EMBL" id="GAA1955416.1"/>
    </source>
</evidence>
<evidence type="ECO:0000256" key="1">
    <source>
        <dbReference type="ARBA" id="ARBA00022605"/>
    </source>
</evidence>
<protein>
    <submittedName>
        <fullName evidence="6">Glutamate synthase subunit beta</fullName>
    </submittedName>
</protein>
<dbReference type="InterPro" id="IPR036188">
    <property type="entry name" value="FAD/NAD-bd_sf"/>
</dbReference>
<comment type="pathway">
    <text evidence="4">Amino-acid biosynthesis.</text>
</comment>
<keyword evidence="1" id="KW-0028">Amino-acid biosynthesis</keyword>
<evidence type="ECO:0000313" key="7">
    <source>
        <dbReference type="Proteomes" id="UP001501116"/>
    </source>
</evidence>
<dbReference type="EMBL" id="BAAANN010000009">
    <property type="protein sequence ID" value="GAA1955416.1"/>
    <property type="molecule type" value="Genomic_DNA"/>
</dbReference>
<dbReference type="PROSITE" id="PS51379">
    <property type="entry name" value="4FE4S_FER_2"/>
    <property type="match status" value="1"/>
</dbReference>
<evidence type="ECO:0000259" key="5">
    <source>
        <dbReference type="PROSITE" id="PS51379"/>
    </source>
</evidence>
<dbReference type="InterPro" id="IPR017896">
    <property type="entry name" value="4Fe4S_Fe-S-bd"/>
</dbReference>
<evidence type="ECO:0000256" key="3">
    <source>
        <dbReference type="ARBA" id="ARBA00023164"/>
    </source>
</evidence>
<name>A0ABP5C289_9PSEU</name>
<dbReference type="Pfam" id="PF14691">
    <property type="entry name" value="Fer4_20"/>
    <property type="match status" value="1"/>
</dbReference>
<evidence type="ECO:0000256" key="4">
    <source>
        <dbReference type="ARBA" id="ARBA00029440"/>
    </source>
</evidence>
<dbReference type="InterPro" id="IPR051394">
    <property type="entry name" value="Glutamate_Synthase"/>
</dbReference>
<keyword evidence="7" id="KW-1185">Reference proteome</keyword>
<dbReference type="Proteomes" id="UP001501116">
    <property type="component" value="Unassembled WGS sequence"/>
</dbReference>
<organism evidence="6 7">
    <name type="scientific">Amycolatopsis minnesotensis</name>
    <dbReference type="NCBI Taxonomy" id="337894"/>
    <lineage>
        <taxon>Bacteria</taxon>
        <taxon>Bacillati</taxon>
        <taxon>Actinomycetota</taxon>
        <taxon>Actinomycetes</taxon>
        <taxon>Pseudonocardiales</taxon>
        <taxon>Pseudonocardiaceae</taxon>
        <taxon>Amycolatopsis</taxon>
    </lineage>
</organism>
<dbReference type="Gene3D" id="1.10.1060.10">
    <property type="entry name" value="Alpha-helical ferredoxin"/>
    <property type="match status" value="1"/>
</dbReference>
<dbReference type="InterPro" id="IPR006005">
    <property type="entry name" value="Glut_synth_ssu1"/>
</dbReference>
<dbReference type="RefSeq" id="WP_344417311.1">
    <property type="nucleotide sequence ID" value="NZ_BAAANN010000009.1"/>
</dbReference>
<proteinExistence type="predicted"/>
<dbReference type="NCBIfam" id="TIGR01317">
    <property type="entry name" value="GOGAT_sm_gam"/>
    <property type="match status" value="1"/>
</dbReference>
<dbReference type="InterPro" id="IPR023753">
    <property type="entry name" value="FAD/NAD-binding_dom"/>
</dbReference>
<comment type="caution">
    <text evidence="6">The sequence shown here is derived from an EMBL/GenBank/DDBJ whole genome shotgun (WGS) entry which is preliminary data.</text>
</comment>
<keyword evidence="2" id="KW-0560">Oxidoreductase</keyword>
<dbReference type="Pfam" id="PF07992">
    <property type="entry name" value="Pyr_redox_2"/>
    <property type="match status" value="1"/>
</dbReference>
<accession>A0ABP5C289</accession>
<dbReference type="Gene3D" id="3.50.50.60">
    <property type="entry name" value="FAD/NAD(P)-binding domain"/>
    <property type="match status" value="2"/>
</dbReference>